<dbReference type="InterPro" id="IPR014729">
    <property type="entry name" value="Rossmann-like_a/b/a_fold"/>
</dbReference>
<dbReference type="Gene3D" id="3.40.50.620">
    <property type="entry name" value="HUPs"/>
    <property type="match status" value="1"/>
</dbReference>
<dbReference type="RefSeq" id="WP_149850208.1">
    <property type="nucleotide sequence ID" value="NZ_VUOB01000024.1"/>
</dbReference>
<evidence type="ECO:0000256" key="1">
    <source>
        <dbReference type="ARBA" id="ARBA00008791"/>
    </source>
</evidence>
<dbReference type="CDD" id="cd23659">
    <property type="entry name" value="USP_At3g01520-like"/>
    <property type="match status" value="1"/>
</dbReference>
<accession>A0A5B2XFF0</accession>
<dbReference type="InterPro" id="IPR006015">
    <property type="entry name" value="Universal_stress_UspA"/>
</dbReference>
<organism evidence="3 4">
    <name type="scientific">Solihabitans fulvus</name>
    <dbReference type="NCBI Taxonomy" id="1892852"/>
    <lineage>
        <taxon>Bacteria</taxon>
        <taxon>Bacillati</taxon>
        <taxon>Actinomycetota</taxon>
        <taxon>Actinomycetes</taxon>
        <taxon>Pseudonocardiales</taxon>
        <taxon>Pseudonocardiaceae</taxon>
        <taxon>Solihabitans</taxon>
    </lineage>
</organism>
<dbReference type="AlphaFoldDB" id="A0A5B2XFF0"/>
<evidence type="ECO:0000313" key="3">
    <source>
        <dbReference type="EMBL" id="KAA2261854.1"/>
    </source>
</evidence>
<dbReference type="Pfam" id="PF00582">
    <property type="entry name" value="Usp"/>
    <property type="match status" value="1"/>
</dbReference>
<comment type="caution">
    <text evidence="3">The sequence shown here is derived from an EMBL/GenBank/DDBJ whole genome shotgun (WGS) entry which is preliminary data.</text>
</comment>
<comment type="similarity">
    <text evidence="1">Belongs to the universal stress protein A family.</text>
</comment>
<dbReference type="EMBL" id="VUOB01000024">
    <property type="protein sequence ID" value="KAA2261854.1"/>
    <property type="molecule type" value="Genomic_DNA"/>
</dbReference>
<sequence length="173" mass="18480">MNANNNEDRERIVVGVDGSPASTEALRWALEEAARRDAVVDAVIAWQSEPQLAGPQPVLALPYQQPEKIRDEHAEVLSETVTKTGVGDENLGVLQHVIAGWAPKALVDHARGASLLVVGSHGHSWITEKLLGTVSAYCVRHAPCPVVIIPAHTDADQQPDPAADEQFVVGPAL</sequence>
<dbReference type="OrthoDB" id="5244367at2"/>
<evidence type="ECO:0000259" key="2">
    <source>
        <dbReference type="Pfam" id="PF00582"/>
    </source>
</evidence>
<dbReference type="PRINTS" id="PR01438">
    <property type="entry name" value="UNVRSLSTRESS"/>
</dbReference>
<dbReference type="PANTHER" id="PTHR46553:SF3">
    <property type="entry name" value="ADENINE NUCLEOTIDE ALPHA HYDROLASES-LIKE SUPERFAMILY PROTEIN"/>
    <property type="match status" value="1"/>
</dbReference>
<keyword evidence="4" id="KW-1185">Reference proteome</keyword>
<feature type="domain" description="UspA" evidence="2">
    <location>
        <begin position="10"/>
        <end position="150"/>
    </location>
</feature>
<dbReference type="Proteomes" id="UP000323454">
    <property type="component" value="Unassembled WGS sequence"/>
</dbReference>
<proteinExistence type="inferred from homology"/>
<dbReference type="SUPFAM" id="SSF52402">
    <property type="entry name" value="Adenine nucleotide alpha hydrolases-like"/>
    <property type="match status" value="1"/>
</dbReference>
<gene>
    <name evidence="3" type="ORF">F0L68_15155</name>
</gene>
<evidence type="ECO:0000313" key="4">
    <source>
        <dbReference type="Proteomes" id="UP000323454"/>
    </source>
</evidence>
<reference evidence="3 4" key="2">
    <citation type="submission" date="2019-09" db="EMBL/GenBank/DDBJ databases">
        <authorList>
            <person name="Jin C."/>
        </authorList>
    </citation>
    <scope>NUCLEOTIDE SEQUENCE [LARGE SCALE GENOMIC DNA]</scope>
    <source>
        <strain evidence="3 4">AN110305</strain>
    </source>
</reference>
<name>A0A5B2XFF0_9PSEU</name>
<dbReference type="InterPro" id="IPR006016">
    <property type="entry name" value="UspA"/>
</dbReference>
<protein>
    <submittedName>
        <fullName evidence="3">Universal stress protein</fullName>
    </submittedName>
</protein>
<reference evidence="3 4" key="1">
    <citation type="submission" date="2019-09" db="EMBL/GenBank/DDBJ databases">
        <title>Goodfellowia gen. nov., a new genus of the Pseudonocardineae related to Actinoalloteichus, containing Goodfellowia coeruleoviolacea gen. nov., comb. nov. gen. nov., comb. nov.</title>
        <authorList>
            <person name="Labeda D."/>
        </authorList>
    </citation>
    <scope>NUCLEOTIDE SEQUENCE [LARGE SCALE GENOMIC DNA]</scope>
    <source>
        <strain evidence="3 4">AN110305</strain>
    </source>
</reference>
<dbReference type="PANTHER" id="PTHR46553">
    <property type="entry name" value="ADENINE NUCLEOTIDE ALPHA HYDROLASES-LIKE SUPERFAMILY PROTEIN"/>
    <property type="match status" value="1"/>
</dbReference>